<keyword evidence="7 9" id="KW-0732">Signal</keyword>
<keyword evidence="8" id="KW-0472">Membrane</keyword>
<feature type="domain" description="Solute-binding protein family 3/N-terminal" evidence="10">
    <location>
        <begin position="36"/>
        <end position="285"/>
    </location>
</feature>
<dbReference type="InterPro" id="IPR001638">
    <property type="entry name" value="Solute-binding_3/MltF_N"/>
</dbReference>
<dbReference type="GO" id="GO:0005886">
    <property type="term" value="C:plasma membrane"/>
    <property type="evidence" value="ECO:0007669"/>
    <property type="project" value="UniProtKB-SubCell"/>
</dbReference>
<dbReference type="SUPFAM" id="SSF53850">
    <property type="entry name" value="Periplasmic binding protein-like II"/>
    <property type="match status" value="1"/>
</dbReference>
<organism evidence="11 12">
    <name type="scientific">Caldanaerobius fijiensis DSM 17918</name>
    <dbReference type="NCBI Taxonomy" id="1121256"/>
    <lineage>
        <taxon>Bacteria</taxon>
        <taxon>Bacillati</taxon>
        <taxon>Bacillota</taxon>
        <taxon>Clostridia</taxon>
        <taxon>Thermoanaerobacterales</taxon>
        <taxon>Thermoanaerobacteraceae</taxon>
        <taxon>Caldanaerobius</taxon>
    </lineage>
</organism>
<keyword evidence="12" id="KW-1185">Reference proteome</keyword>
<evidence type="ECO:0000256" key="1">
    <source>
        <dbReference type="ARBA" id="ARBA00004418"/>
    </source>
</evidence>
<keyword evidence="4" id="KW-0813">Transport</keyword>
<dbReference type="InterPro" id="IPR044527">
    <property type="entry name" value="NrtA/CpmA_ABC-bd_dom"/>
</dbReference>
<name>A0A1M4ZXV3_9THEO</name>
<evidence type="ECO:0000313" key="12">
    <source>
        <dbReference type="Proteomes" id="UP000184088"/>
    </source>
</evidence>
<evidence type="ECO:0000256" key="3">
    <source>
        <dbReference type="ARBA" id="ARBA00010742"/>
    </source>
</evidence>
<evidence type="ECO:0000256" key="8">
    <source>
        <dbReference type="ARBA" id="ARBA00023136"/>
    </source>
</evidence>
<dbReference type="PROSITE" id="PS51257">
    <property type="entry name" value="PROKAR_LIPOPROTEIN"/>
    <property type="match status" value="1"/>
</dbReference>
<dbReference type="RefSeq" id="WP_200792780.1">
    <property type="nucleotide sequence ID" value="NZ_FQVH01000015.1"/>
</dbReference>
<dbReference type="GO" id="GO:0042597">
    <property type="term" value="C:periplasmic space"/>
    <property type="evidence" value="ECO:0007669"/>
    <property type="project" value="UniProtKB-SubCell"/>
</dbReference>
<dbReference type="Pfam" id="PF13379">
    <property type="entry name" value="NMT1_2"/>
    <property type="match status" value="1"/>
</dbReference>
<accession>A0A1M4ZXV3</accession>
<feature type="chain" id="PRO_5038661265" evidence="9">
    <location>
        <begin position="29"/>
        <end position="346"/>
    </location>
</feature>
<evidence type="ECO:0000256" key="4">
    <source>
        <dbReference type="ARBA" id="ARBA00022448"/>
    </source>
</evidence>
<evidence type="ECO:0000256" key="6">
    <source>
        <dbReference type="ARBA" id="ARBA00022519"/>
    </source>
</evidence>
<reference evidence="11 12" key="1">
    <citation type="submission" date="2016-11" db="EMBL/GenBank/DDBJ databases">
        <authorList>
            <person name="Jaros S."/>
            <person name="Januszkiewicz K."/>
            <person name="Wedrychowicz H."/>
        </authorList>
    </citation>
    <scope>NUCLEOTIDE SEQUENCE [LARGE SCALE GENOMIC DNA]</scope>
    <source>
        <strain evidence="11 12">DSM 17918</strain>
    </source>
</reference>
<evidence type="ECO:0000256" key="9">
    <source>
        <dbReference type="SAM" id="SignalP"/>
    </source>
</evidence>
<protein>
    <submittedName>
        <fullName evidence="11">NitT/TauT family transport system substrate-binding protein</fullName>
    </submittedName>
</protein>
<comment type="similarity">
    <text evidence="3">Belongs to the bacterial solute-binding protein SsuA/TauA family.</text>
</comment>
<dbReference type="SMART" id="SM00062">
    <property type="entry name" value="PBPb"/>
    <property type="match status" value="1"/>
</dbReference>
<evidence type="ECO:0000256" key="2">
    <source>
        <dbReference type="ARBA" id="ARBA00004533"/>
    </source>
</evidence>
<dbReference type="EMBL" id="FQVH01000015">
    <property type="protein sequence ID" value="SHF22828.1"/>
    <property type="molecule type" value="Genomic_DNA"/>
</dbReference>
<dbReference type="Proteomes" id="UP000184088">
    <property type="component" value="Unassembled WGS sequence"/>
</dbReference>
<evidence type="ECO:0000259" key="10">
    <source>
        <dbReference type="SMART" id="SM00062"/>
    </source>
</evidence>
<dbReference type="GO" id="GO:0042626">
    <property type="term" value="F:ATPase-coupled transmembrane transporter activity"/>
    <property type="evidence" value="ECO:0007669"/>
    <property type="project" value="InterPro"/>
</dbReference>
<feature type="signal peptide" evidence="9">
    <location>
        <begin position="1"/>
        <end position="28"/>
    </location>
</feature>
<dbReference type="NCBIfam" id="TIGR01728">
    <property type="entry name" value="SsuA_fam"/>
    <property type="match status" value="1"/>
</dbReference>
<gene>
    <name evidence="11" type="ORF">SAMN02746089_01515</name>
</gene>
<dbReference type="AlphaFoldDB" id="A0A1M4ZXV3"/>
<sequence length="346" mass="38397">MYHIKVLKTLSVISLLFVIIAFTTACNAKTQSKNTAVRIGFFPNITHSQALIGKAQDQFQKALGEKNKIEWKQFNAGPAEIEAMLSGQIDIGYIGPGPAINGYARSKGEIQIIAGAADAGAILISRKDLKINSVKELSGKKIAIPQFGNTQDLCLRAILKKNGLKDTTKGGTVEIVQAENPDIEVLLDRGEIDAALVPEPWGSRMIKEVNANVVLDYDRILNSGNYATAVVIARKEFIKEHPDIVEKFLKTHVELTDFINNNKDKAKEIVNNQLNELTKKPLSEDVLTSSFNRLKITYDPERNSVIDFVNISLETGFLKQKPDLKELFNLDILNKILNEEGKQQIK</sequence>
<evidence type="ECO:0000256" key="7">
    <source>
        <dbReference type="ARBA" id="ARBA00022729"/>
    </source>
</evidence>
<dbReference type="STRING" id="1121256.SAMN02746089_01515"/>
<proteinExistence type="inferred from homology"/>
<evidence type="ECO:0000313" key="11">
    <source>
        <dbReference type="EMBL" id="SHF22828.1"/>
    </source>
</evidence>
<comment type="subcellular location">
    <subcellularLocation>
        <location evidence="2">Cell inner membrane</location>
    </subcellularLocation>
    <subcellularLocation>
        <location evidence="1">Periplasm</location>
    </subcellularLocation>
</comment>
<dbReference type="PANTHER" id="PTHR30024">
    <property type="entry name" value="ALIPHATIC SULFONATES-BINDING PROTEIN-RELATED"/>
    <property type="match status" value="1"/>
</dbReference>
<dbReference type="PANTHER" id="PTHR30024:SF47">
    <property type="entry name" value="TAURINE-BINDING PERIPLASMIC PROTEIN"/>
    <property type="match status" value="1"/>
</dbReference>
<dbReference type="InterPro" id="IPR010067">
    <property type="entry name" value="ABC_SsuA_sub-bd"/>
</dbReference>
<evidence type="ECO:0000256" key="5">
    <source>
        <dbReference type="ARBA" id="ARBA00022475"/>
    </source>
</evidence>
<keyword evidence="5" id="KW-1003">Cell membrane</keyword>
<dbReference type="Gene3D" id="3.40.190.10">
    <property type="entry name" value="Periplasmic binding protein-like II"/>
    <property type="match status" value="2"/>
</dbReference>
<dbReference type="CDD" id="cd13553">
    <property type="entry name" value="PBP2_NrtA_CpmA_like"/>
    <property type="match status" value="1"/>
</dbReference>
<keyword evidence="6" id="KW-0997">Cell inner membrane</keyword>